<evidence type="ECO:0000313" key="1">
    <source>
        <dbReference type="EMBL" id="PKR58588.1"/>
    </source>
</evidence>
<name>A0A2N3L719_9PROT</name>
<sequence>MMPPDFATTDVAAKFATYPDKPRQMLLTLRRWIFEIAGDEASVGTLDESLKWGEPAWRPKSGSGITIRADWKEKSPNQVMVFFDCKTDLIDRTRSLLSADLTCEGNRAIILPIDTPLPEAALKTALGWALTYHRDRKAKAS</sequence>
<reference evidence="1 2" key="1">
    <citation type="submission" date="2017-09" db="EMBL/GenBank/DDBJ databases">
        <title>Biodiversity and function of Thalassospira species in the particle-attached aromatic-hydrocarbon-degrading consortia from the surface seawater of the China South Sea.</title>
        <authorList>
            <person name="Dong C."/>
            <person name="Lai Q."/>
            <person name="Shao Z."/>
        </authorList>
    </citation>
    <scope>NUCLEOTIDE SEQUENCE [LARGE SCALE GENOMIC DNA]</scope>
    <source>
        <strain evidence="1 2">139Z-12</strain>
    </source>
</reference>
<dbReference type="AlphaFoldDB" id="A0A2N3L719"/>
<organism evidence="1 2">
    <name type="scientific">Thalassospira lohafexi</name>
    <dbReference type="NCBI Taxonomy" id="744227"/>
    <lineage>
        <taxon>Bacteria</taxon>
        <taxon>Pseudomonadati</taxon>
        <taxon>Pseudomonadota</taxon>
        <taxon>Alphaproteobacteria</taxon>
        <taxon>Rhodospirillales</taxon>
        <taxon>Thalassospiraceae</taxon>
        <taxon>Thalassospira</taxon>
    </lineage>
</organism>
<accession>A0A2N3L719</accession>
<evidence type="ECO:0008006" key="3">
    <source>
        <dbReference type="Google" id="ProtNLM"/>
    </source>
</evidence>
<protein>
    <recommendedName>
        <fullName evidence="3">YdhG-like domain-containing protein</fullName>
    </recommendedName>
</protein>
<dbReference type="EMBL" id="NXGX01000004">
    <property type="protein sequence ID" value="PKR58588.1"/>
    <property type="molecule type" value="Genomic_DNA"/>
</dbReference>
<comment type="caution">
    <text evidence="1">The sequence shown here is derived from an EMBL/GenBank/DDBJ whole genome shotgun (WGS) entry which is preliminary data.</text>
</comment>
<proteinExistence type="predicted"/>
<dbReference type="Proteomes" id="UP000233332">
    <property type="component" value="Unassembled WGS sequence"/>
</dbReference>
<keyword evidence="2" id="KW-1185">Reference proteome</keyword>
<evidence type="ECO:0000313" key="2">
    <source>
        <dbReference type="Proteomes" id="UP000233332"/>
    </source>
</evidence>
<gene>
    <name evidence="1" type="ORF">COO92_11595</name>
</gene>
<dbReference type="SUPFAM" id="SSF159888">
    <property type="entry name" value="YdhG-like"/>
    <property type="match status" value="1"/>
</dbReference>